<evidence type="ECO:0000256" key="2">
    <source>
        <dbReference type="ARBA" id="ARBA00011233"/>
    </source>
</evidence>
<evidence type="ECO:0000313" key="13">
    <source>
        <dbReference type="EMBL" id="GGX94419.1"/>
    </source>
</evidence>
<keyword evidence="3" id="KW-0813">Transport</keyword>
<keyword evidence="9" id="KW-0472">Membrane</keyword>
<keyword evidence="7" id="KW-0406">Ion transport</keyword>
<evidence type="ECO:0000256" key="9">
    <source>
        <dbReference type="ARBA" id="ARBA00023136"/>
    </source>
</evidence>
<keyword evidence="14" id="KW-1185">Reference proteome</keyword>
<comment type="caution">
    <text evidence="13">The sequence shown here is derived from an EMBL/GenBank/DDBJ whole genome shotgun (WGS) entry which is preliminary data.</text>
</comment>
<name>A0ABQ2YT22_9NEIS</name>
<dbReference type="PANTHER" id="PTHR34501:SF9">
    <property type="entry name" value="MAJOR OUTER MEMBRANE PROTEIN P.IA"/>
    <property type="match status" value="1"/>
</dbReference>
<keyword evidence="10" id="KW-0998">Cell outer membrane</keyword>
<dbReference type="InterPro" id="IPR050298">
    <property type="entry name" value="Gram-neg_bact_OMP"/>
</dbReference>
<feature type="chain" id="PRO_5045363229" description="Porin domain-containing protein" evidence="11">
    <location>
        <begin position="21"/>
        <end position="318"/>
    </location>
</feature>
<dbReference type="InterPro" id="IPR002299">
    <property type="entry name" value="Porin_Neis"/>
</dbReference>
<evidence type="ECO:0000256" key="3">
    <source>
        <dbReference type="ARBA" id="ARBA00022448"/>
    </source>
</evidence>
<keyword evidence="6 11" id="KW-0732">Signal</keyword>
<dbReference type="RefSeq" id="WP_189374436.1">
    <property type="nucleotide sequence ID" value="NZ_BMYW01000007.1"/>
</dbReference>
<evidence type="ECO:0000256" key="10">
    <source>
        <dbReference type="ARBA" id="ARBA00023237"/>
    </source>
</evidence>
<dbReference type="PANTHER" id="PTHR34501">
    <property type="entry name" value="PROTEIN YDDL-RELATED"/>
    <property type="match status" value="1"/>
</dbReference>
<sequence length="318" mass="34113">MKSSCIALMIMGAFSSAAMAEDFIKLTGKAEIGFHAFRENGVSKREFQDAGSELNVVGQADIGNGLTALLQVNTDVKLDNSKGSDHFANGDTFVGLRGDFGTVKLGRGINAYGDGYFKANFYKYDISPASAGIPSGGGDNRGAFKYEAPLLDGLALSLSYAPGKDKTESSRATDAWAVSGTYEKGRFGMRLSQAGQSSVDGRSKQDTLLAFKLQPQPGLTLSLELDRARNESGQRQFASATYAEYKPARLGLRAGYLTASDAGFVVGSRQRTALLGMDYDLSARDSRFQARLFLEARSDKLDGAERKRDLIAGVHIGF</sequence>
<dbReference type="SUPFAM" id="SSF56935">
    <property type="entry name" value="Porins"/>
    <property type="match status" value="1"/>
</dbReference>
<evidence type="ECO:0000256" key="11">
    <source>
        <dbReference type="SAM" id="SignalP"/>
    </source>
</evidence>
<dbReference type="InterPro" id="IPR033900">
    <property type="entry name" value="Gram_neg_porin_domain"/>
</dbReference>
<protein>
    <recommendedName>
        <fullName evidence="12">Porin domain-containing protein</fullName>
    </recommendedName>
</protein>
<reference evidence="14" key="1">
    <citation type="journal article" date="2019" name="Int. J. Syst. Evol. Microbiol.">
        <title>The Global Catalogue of Microorganisms (GCM) 10K type strain sequencing project: providing services to taxonomists for standard genome sequencing and annotation.</title>
        <authorList>
            <consortium name="The Broad Institute Genomics Platform"/>
            <consortium name="The Broad Institute Genome Sequencing Center for Infectious Disease"/>
            <person name="Wu L."/>
            <person name="Ma J."/>
        </authorList>
    </citation>
    <scope>NUCLEOTIDE SEQUENCE [LARGE SCALE GENOMIC DNA]</scope>
    <source>
        <strain evidence="14">KCTC 32041</strain>
    </source>
</reference>
<evidence type="ECO:0000256" key="8">
    <source>
        <dbReference type="ARBA" id="ARBA00023114"/>
    </source>
</evidence>
<gene>
    <name evidence="13" type="ORF">GCM10011290_22880</name>
</gene>
<dbReference type="Pfam" id="PF13609">
    <property type="entry name" value="Porin_4"/>
    <property type="match status" value="1"/>
</dbReference>
<evidence type="ECO:0000256" key="1">
    <source>
        <dbReference type="ARBA" id="ARBA00004571"/>
    </source>
</evidence>
<dbReference type="Proteomes" id="UP000600877">
    <property type="component" value="Unassembled WGS sequence"/>
</dbReference>
<evidence type="ECO:0000256" key="6">
    <source>
        <dbReference type="ARBA" id="ARBA00022729"/>
    </source>
</evidence>
<keyword evidence="5" id="KW-0812">Transmembrane</keyword>
<evidence type="ECO:0000259" key="12">
    <source>
        <dbReference type="Pfam" id="PF13609"/>
    </source>
</evidence>
<accession>A0ABQ2YT22</accession>
<feature type="signal peptide" evidence="11">
    <location>
        <begin position="1"/>
        <end position="20"/>
    </location>
</feature>
<comment type="subunit">
    <text evidence="2">Homotrimer.</text>
</comment>
<keyword evidence="8" id="KW-0626">Porin</keyword>
<keyword evidence="4" id="KW-1134">Transmembrane beta strand</keyword>
<proteinExistence type="predicted"/>
<dbReference type="PRINTS" id="PR00184">
    <property type="entry name" value="NEISSPPORIN"/>
</dbReference>
<evidence type="ECO:0000256" key="5">
    <source>
        <dbReference type="ARBA" id="ARBA00022692"/>
    </source>
</evidence>
<comment type="subcellular location">
    <subcellularLocation>
        <location evidence="1">Cell outer membrane</location>
        <topology evidence="1">Multi-pass membrane protein</topology>
    </subcellularLocation>
</comment>
<evidence type="ECO:0000313" key="14">
    <source>
        <dbReference type="Proteomes" id="UP000600877"/>
    </source>
</evidence>
<evidence type="ECO:0000256" key="4">
    <source>
        <dbReference type="ARBA" id="ARBA00022452"/>
    </source>
</evidence>
<dbReference type="EMBL" id="BMYW01000007">
    <property type="protein sequence ID" value="GGX94419.1"/>
    <property type="molecule type" value="Genomic_DNA"/>
</dbReference>
<evidence type="ECO:0000256" key="7">
    <source>
        <dbReference type="ARBA" id="ARBA00023065"/>
    </source>
</evidence>
<dbReference type="Gene3D" id="2.40.160.10">
    <property type="entry name" value="Porin"/>
    <property type="match status" value="1"/>
</dbReference>
<dbReference type="InterPro" id="IPR023614">
    <property type="entry name" value="Porin_dom_sf"/>
</dbReference>
<organism evidence="13 14">
    <name type="scientific">Vogesella alkaliphila</name>
    <dbReference type="NCBI Taxonomy" id="1193621"/>
    <lineage>
        <taxon>Bacteria</taxon>
        <taxon>Pseudomonadati</taxon>
        <taxon>Pseudomonadota</taxon>
        <taxon>Betaproteobacteria</taxon>
        <taxon>Neisseriales</taxon>
        <taxon>Chromobacteriaceae</taxon>
        <taxon>Vogesella</taxon>
    </lineage>
</organism>
<feature type="domain" description="Porin" evidence="12">
    <location>
        <begin position="7"/>
        <end position="284"/>
    </location>
</feature>